<accession>A0A1L1PHG6</accession>
<name>A0A1L1PHG6_HYDIT</name>
<proteinExistence type="predicted"/>
<sequence length="219" mass="23509">MTEWLSYRPSDFLMFAPDTYWRLFELHNAAWWPLGLLANVLVLALALALWQGHEHAARPGMALMAALSALVAWGFVWRLYVPINWGAQALAGLYVLAALGWLMLNGTAGRGRRSRAGTLLLLMASLSWPLLAPADARPIVQAEFIGLAPDPTAVAGLGLLLHVRPGSRTGRGLWWALLVLGVLVCLISAATLGTMDQAQAFAPLAAAAIALGAAIRRRS</sequence>
<feature type="transmembrane region" description="Helical" evidence="1">
    <location>
        <begin position="30"/>
        <end position="50"/>
    </location>
</feature>
<evidence type="ECO:0000256" key="1">
    <source>
        <dbReference type="SAM" id="Phobius"/>
    </source>
</evidence>
<feature type="transmembrane region" description="Helical" evidence="1">
    <location>
        <begin position="62"/>
        <end position="80"/>
    </location>
</feature>
<feature type="transmembrane region" description="Helical" evidence="1">
    <location>
        <begin position="86"/>
        <end position="104"/>
    </location>
</feature>
<protein>
    <submittedName>
        <fullName evidence="2">Major facilitator superfamily permease</fullName>
    </submittedName>
</protein>
<evidence type="ECO:0000313" key="3">
    <source>
        <dbReference type="Proteomes" id="UP000028878"/>
    </source>
</evidence>
<keyword evidence="1" id="KW-1133">Transmembrane helix</keyword>
<evidence type="ECO:0000313" key="2">
    <source>
        <dbReference type="EMBL" id="CDN87209.1"/>
    </source>
</evidence>
<reference evidence="3" key="2">
    <citation type="submission" date="2014-11" db="EMBL/GenBank/DDBJ databases">
        <title>Draft genome sequence of Hydrogenophaga intermedia S1.</title>
        <authorList>
            <person name="Gan H.M."/>
            <person name="Chew T.H."/>
            <person name="Stolz A."/>
        </authorList>
    </citation>
    <scope>NUCLEOTIDE SEQUENCE [LARGE SCALE GENOMIC DNA]</scope>
    <source>
        <strain evidence="3">S1</strain>
    </source>
</reference>
<keyword evidence="1" id="KW-0472">Membrane</keyword>
<gene>
    <name evidence="2" type="ORF">BN948_01628</name>
</gene>
<reference evidence="3" key="1">
    <citation type="submission" date="2014-02" db="EMBL/GenBank/DDBJ databases">
        <authorList>
            <person name="Gan H."/>
        </authorList>
    </citation>
    <scope>NUCLEOTIDE SEQUENCE [LARGE SCALE GENOMIC DNA]</scope>
    <source>
        <strain evidence="3">S1</strain>
    </source>
</reference>
<feature type="transmembrane region" description="Helical" evidence="1">
    <location>
        <begin position="198"/>
        <end position="215"/>
    </location>
</feature>
<keyword evidence="1" id="KW-0812">Transmembrane</keyword>
<feature type="transmembrane region" description="Helical" evidence="1">
    <location>
        <begin position="173"/>
        <end position="192"/>
    </location>
</feature>
<dbReference type="RefSeq" id="WP_009518064.1">
    <property type="nucleotide sequence ID" value="NZ_CCAE010000009.1"/>
</dbReference>
<dbReference type="Proteomes" id="UP000028878">
    <property type="component" value="Unassembled WGS sequence"/>
</dbReference>
<dbReference type="EMBL" id="CCAE010000009">
    <property type="protein sequence ID" value="CDN87209.1"/>
    <property type="molecule type" value="Genomic_DNA"/>
</dbReference>
<organism evidence="2 3">
    <name type="scientific">Hydrogenophaga intermedia</name>
    <dbReference type="NCBI Taxonomy" id="65786"/>
    <lineage>
        <taxon>Bacteria</taxon>
        <taxon>Pseudomonadati</taxon>
        <taxon>Pseudomonadota</taxon>
        <taxon>Betaproteobacteria</taxon>
        <taxon>Burkholderiales</taxon>
        <taxon>Comamonadaceae</taxon>
        <taxon>Hydrogenophaga</taxon>
    </lineage>
</organism>
<dbReference type="AlphaFoldDB" id="A0A1L1PHG6"/>
<keyword evidence="3" id="KW-1185">Reference proteome</keyword>